<reference evidence="5 6" key="1">
    <citation type="journal article" date="2023" name="Sci. Data">
        <title>Genome assembly of the Korean intertidal mud-creeper Batillaria attramentaria.</title>
        <authorList>
            <person name="Patra A.K."/>
            <person name="Ho P.T."/>
            <person name="Jun S."/>
            <person name="Lee S.J."/>
            <person name="Kim Y."/>
            <person name="Won Y.J."/>
        </authorList>
    </citation>
    <scope>NUCLEOTIDE SEQUENCE [LARGE SCALE GENOMIC DNA]</scope>
    <source>
        <strain evidence="5">Wonlab-2016</strain>
    </source>
</reference>
<feature type="transmembrane region" description="Helical" evidence="3">
    <location>
        <begin position="112"/>
        <end position="134"/>
    </location>
</feature>
<keyword evidence="6" id="KW-1185">Reference proteome</keyword>
<dbReference type="PANTHER" id="PTHR33562">
    <property type="entry name" value="ATILLA, ISOFORM B-RELATED-RELATED"/>
    <property type="match status" value="1"/>
</dbReference>
<dbReference type="EMBL" id="JACVVK020000049">
    <property type="protein sequence ID" value="KAK7498707.1"/>
    <property type="molecule type" value="Genomic_DNA"/>
</dbReference>
<dbReference type="Proteomes" id="UP001519460">
    <property type="component" value="Unassembled WGS sequence"/>
</dbReference>
<keyword evidence="3" id="KW-0472">Membrane</keyword>
<protein>
    <recommendedName>
        <fullName evidence="7">Protein quiver</fullName>
    </recommendedName>
</protein>
<feature type="chain" id="PRO_5044823138" description="Protein quiver" evidence="4">
    <location>
        <begin position="25"/>
        <end position="135"/>
    </location>
</feature>
<dbReference type="AlphaFoldDB" id="A0ABD0LGR0"/>
<evidence type="ECO:0000256" key="4">
    <source>
        <dbReference type="SAM" id="SignalP"/>
    </source>
</evidence>
<keyword evidence="2" id="KW-0325">Glycoprotein</keyword>
<accession>A0ABD0LGR0</accession>
<evidence type="ECO:0000256" key="3">
    <source>
        <dbReference type="SAM" id="Phobius"/>
    </source>
</evidence>
<sequence>MNLGISRGLLTTVLLASFFTCCVAPQCFSCTQLDEGCGDRFGQKNTDAHFCDGTCAKFRGERYSNQVRIVEITRTCVAQRSEGCEDTRWNGISVKGCYCNTDFCNTADSLRMISAFAVFRVLLPVIVVWIYGLCT</sequence>
<evidence type="ECO:0000256" key="1">
    <source>
        <dbReference type="ARBA" id="ARBA00022729"/>
    </source>
</evidence>
<name>A0ABD0LGR0_9CAEN</name>
<dbReference type="Pfam" id="PF17064">
    <property type="entry name" value="QVR"/>
    <property type="match status" value="1"/>
</dbReference>
<keyword evidence="3" id="KW-1133">Transmembrane helix</keyword>
<organism evidence="5 6">
    <name type="scientific">Batillaria attramentaria</name>
    <dbReference type="NCBI Taxonomy" id="370345"/>
    <lineage>
        <taxon>Eukaryota</taxon>
        <taxon>Metazoa</taxon>
        <taxon>Spiralia</taxon>
        <taxon>Lophotrochozoa</taxon>
        <taxon>Mollusca</taxon>
        <taxon>Gastropoda</taxon>
        <taxon>Caenogastropoda</taxon>
        <taxon>Sorbeoconcha</taxon>
        <taxon>Cerithioidea</taxon>
        <taxon>Batillariidae</taxon>
        <taxon>Batillaria</taxon>
    </lineage>
</organism>
<evidence type="ECO:0000313" key="6">
    <source>
        <dbReference type="Proteomes" id="UP001519460"/>
    </source>
</evidence>
<evidence type="ECO:0008006" key="7">
    <source>
        <dbReference type="Google" id="ProtNLM"/>
    </source>
</evidence>
<evidence type="ECO:0000313" key="5">
    <source>
        <dbReference type="EMBL" id="KAK7498707.1"/>
    </source>
</evidence>
<keyword evidence="1 4" id="KW-0732">Signal</keyword>
<dbReference type="InterPro" id="IPR031424">
    <property type="entry name" value="QVR-like"/>
</dbReference>
<gene>
    <name evidence="5" type="ORF">BaRGS_00010084</name>
</gene>
<proteinExistence type="predicted"/>
<dbReference type="InterPro" id="IPR050975">
    <property type="entry name" value="Sleep_regulator"/>
</dbReference>
<feature type="signal peptide" evidence="4">
    <location>
        <begin position="1"/>
        <end position="24"/>
    </location>
</feature>
<evidence type="ECO:0000256" key="2">
    <source>
        <dbReference type="ARBA" id="ARBA00023180"/>
    </source>
</evidence>
<comment type="caution">
    <text evidence="5">The sequence shown here is derived from an EMBL/GenBank/DDBJ whole genome shotgun (WGS) entry which is preliminary data.</text>
</comment>
<keyword evidence="3" id="KW-0812">Transmembrane</keyword>